<organism evidence="3 4">
    <name type="scientific">Thorsellia kenyensis</name>
    <dbReference type="NCBI Taxonomy" id="1549888"/>
    <lineage>
        <taxon>Bacteria</taxon>
        <taxon>Pseudomonadati</taxon>
        <taxon>Pseudomonadota</taxon>
        <taxon>Gammaproteobacteria</taxon>
        <taxon>Enterobacterales</taxon>
        <taxon>Thorselliaceae</taxon>
        <taxon>Thorsellia</taxon>
    </lineage>
</organism>
<gene>
    <name evidence="3" type="ORF">ACFFIT_10875</name>
</gene>
<comment type="caution">
    <text evidence="3">The sequence shown here is derived from an EMBL/GenBank/DDBJ whole genome shotgun (WGS) entry which is preliminary data.</text>
</comment>
<dbReference type="Proteomes" id="UP001589758">
    <property type="component" value="Unassembled WGS sequence"/>
</dbReference>
<protein>
    <submittedName>
        <fullName evidence="3">Uncharacterized protein</fullName>
    </submittedName>
</protein>
<evidence type="ECO:0000256" key="2">
    <source>
        <dbReference type="SAM" id="Phobius"/>
    </source>
</evidence>
<keyword evidence="2" id="KW-0812">Transmembrane</keyword>
<evidence type="ECO:0000256" key="1">
    <source>
        <dbReference type="SAM" id="MobiDB-lite"/>
    </source>
</evidence>
<feature type="transmembrane region" description="Helical" evidence="2">
    <location>
        <begin position="12"/>
        <end position="30"/>
    </location>
</feature>
<name>A0ABV6CC60_9GAMM</name>
<reference evidence="3 4" key="1">
    <citation type="submission" date="2024-09" db="EMBL/GenBank/DDBJ databases">
        <authorList>
            <person name="Sun Q."/>
            <person name="Mori K."/>
        </authorList>
    </citation>
    <scope>NUCLEOTIDE SEQUENCE [LARGE SCALE GENOMIC DNA]</scope>
    <source>
        <strain evidence="3 4">CCM 8545</strain>
    </source>
</reference>
<sequence length="59" mass="6786">MTSSFIVKKPSRIKALFFLMTTVLMIYAGLDHQIRTKLKGNKKSITNSMKKQTDNPNNR</sequence>
<dbReference type="RefSeq" id="WP_385877697.1">
    <property type="nucleotide sequence ID" value="NZ_JBHLXE010000105.1"/>
</dbReference>
<dbReference type="EMBL" id="JBHLXE010000105">
    <property type="protein sequence ID" value="MFC0180577.1"/>
    <property type="molecule type" value="Genomic_DNA"/>
</dbReference>
<keyword evidence="2" id="KW-0472">Membrane</keyword>
<evidence type="ECO:0000313" key="4">
    <source>
        <dbReference type="Proteomes" id="UP001589758"/>
    </source>
</evidence>
<feature type="compositionally biased region" description="Polar residues" evidence="1">
    <location>
        <begin position="43"/>
        <end position="59"/>
    </location>
</feature>
<keyword evidence="4" id="KW-1185">Reference proteome</keyword>
<accession>A0ABV6CC60</accession>
<proteinExistence type="predicted"/>
<keyword evidence="2" id="KW-1133">Transmembrane helix</keyword>
<evidence type="ECO:0000313" key="3">
    <source>
        <dbReference type="EMBL" id="MFC0180577.1"/>
    </source>
</evidence>
<feature type="region of interest" description="Disordered" evidence="1">
    <location>
        <begin position="40"/>
        <end position="59"/>
    </location>
</feature>